<gene>
    <name evidence="2" type="ordered locus">MODMU_3183</name>
</gene>
<evidence type="ECO:0000256" key="1">
    <source>
        <dbReference type="SAM" id="SignalP"/>
    </source>
</evidence>
<dbReference type="HOGENOM" id="CLU_3100991_0_0_11"/>
<feature type="chain" id="PRO_5039109182" evidence="1">
    <location>
        <begin position="18"/>
        <end position="51"/>
    </location>
</feature>
<accession>I4EYZ4</accession>
<name>I4EYZ4_MODI5</name>
<sequence>MVATVCWATAGSSACIAATTAGGNVMSSLVAATSFVRGEQNLPLDSRRESR</sequence>
<proteinExistence type="predicted"/>
<protein>
    <submittedName>
        <fullName evidence="2">Uncharacterized protein</fullName>
    </submittedName>
</protein>
<dbReference type="Proteomes" id="UP000006461">
    <property type="component" value="Chromosome"/>
</dbReference>
<reference evidence="2 3" key="1">
    <citation type="journal article" date="2012" name="J. Bacteriol.">
        <title>Genome Sequence of Radiation-Resistant Modestobacter marinus Strain BC501, a Representative Actinobacterium That Thrives on Calcareous Stone Surfaces.</title>
        <authorList>
            <person name="Normand P."/>
            <person name="Gury J."/>
            <person name="Pujic P."/>
            <person name="Chouaia B."/>
            <person name="Crotti E."/>
            <person name="Brusetti L."/>
            <person name="Daffonchio D."/>
            <person name="Vacherie B."/>
            <person name="Barbe V."/>
            <person name="Medigue C."/>
            <person name="Calteau A."/>
            <person name="Ghodhbane-Gtari F."/>
            <person name="Essoussi I."/>
            <person name="Nouioui I."/>
            <person name="Abbassi-Ghozzi I."/>
            <person name="Gtari M."/>
        </authorList>
    </citation>
    <scope>NUCLEOTIDE SEQUENCE [LARGE SCALE GENOMIC DNA]</scope>
    <source>
        <strain evidence="3">BC 501</strain>
    </source>
</reference>
<dbReference type="KEGG" id="mmar:MODMU_3183"/>
<keyword evidence="1" id="KW-0732">Signal</keyword>
<evidence type="ECO:0000313" key="3">
    <source>
        <dbReference type="Proteomes" id="UP000006461"/>
    </source>
</evidence>
<keyword evidence="3" id="KW-1185">Reference proteome</keyword>
<feature type="signal peptide" evidence="1">
    <location>
        <begin position="1"/>
        <end position="17"/>
    </location>
</feature>
<organism evidence="2 3">
    <name type="scientific">Modestobacter italicus (strain DSM 44449 / CECT 9708 / BC 501)</name>
    <dbReference type="NCBI Taxonomy" id="2732864"/>
    <lineage>
        <taxon>Bacteria</taxon>
        <taxon>Bacillati</taxon>
        <taxon>Actinomycetota</taxon>
        <taxon>Actinomycetes</taxon>
        <taxon>Geodermatophilales</taxon>
        <taxon>Geodermatophilaceae</taxon>
        <taxon>Modestobacter</taxon>
    </lineage>
</organism>
<dbReference type="AlphaFoldDB" id="I4EYZ4"/>
<evidence type="ECO:0000313" key="2">
    <source>
        <dbReference type="EMBL" id="CCH88607.1"/>
    </source>
</evidence>
<dbReference type="EMBL" id="FO203431">
    <property type="protein sequence ID" value="CCH88607.1"/>
    <property type="molecule type" value="Genomic_DNA"/>
</dbReference>